<proteinExistence type="predicted"/>
<sequence length="274" mass="29648">MYPRYRLPRIFLCPQLLMTSPGLGCVLFQPESGAWLQALPVFSLGLRLDDTTVHIGVALRLGLSVCVPHTCRLCGASVDSLGLHGLTCKKGNRSFHRHDAVNEVVHRALSSAGISSTLEPSGLSCSDGKRHDGMTLIPWENGKPLLWDATVPDSLAVSYRSQAIAATGAVAAFAESRKMSKYTNLPQSLLFCPLAIESLGALGPRSRHLIHHLDRRIRHLMGEENSTSYLLQRLSVAVQRGNTSLIRDSLPLGPSLTLVADPAVTGSGSWQKLN</sequence>
<organism evidence="1">
    <name type="scientific">Amphimedon queenslandica</name>
    <name type="common">Sponge</name>
    <dbReference type="NCBI Taxonomy" id="400682"/>
    <lineage>
        <taxon>Eukaryota</taxon>
        <taxon>Metazoa</taxon>
        <taxon>Porifera</taxon>
        <taxon>Demospongiae</taxon>
        <taxon>Heteroscleromorpha</taxon>
        <taxon>Haplosclerida</taxon>
        <taxon>Niphatidae</taxon>
        <taxon>Amphimedon</taxon>
    </lineage>
</organism>
<accession>A0A1X7TN01</accession>
<dbReference type="AlphaFoldDB" id="A0A1X7TN01"/>
<protein>
    <submittedName>
        <fullName evidence="1">Uncharacterized protein</fullName>
    </submittedName>
</protein>
<dbReference type="InParanoid" id="A0A1X7TN01"/>
<evidence type="ECO:0000313" key="1">
    <source>
        <dbReference type="EnsemblMetazoa" id="Aqu2.1.16316_001"/>
    </source>
</evidence>
<name>A0A1X7TN01_AMPQE</name>
<dbReference type="EnsemblMetazoa" id="Aqu2.1.16316_001">
    <property type="protein sequence ID" value="Aqu2.1.16316_001"/>
    <property type="gene ID" value="Aqu2.1.16316"/>
</dbReference>
<dbReference type="OrthoDB" id="2016582at2759"/>
<reference evidence="1" key="1">
    <citation type="submission" date="2017-05" db="UniProtKB">
        <authorList>
            <consortium name="EnsemblMetazoa"/>
        </authorList>
    </citation>
    <scope>IDENTIFICATION</scope>
</reference>